<dbReference type="InterPro" id="IPR007551">
    <property type="entry name" value="YajQ/Smlt4090-like"/>
</dbReference>
<comment type="caution">
    <text evidence="4">The sequence shown here is derived from an EMBL/GenBank/DDBJ whole genome shotgun (WGS) entry which is preliminary data.</text>
</comment>
<proteinExistence type="inferred from homology"/>
<dbReference type="PANTHER" id="PTHR30476:SF0">
    <property type="entry name" value="UPF0234 PROTEIN YAJQ"/>
    <property type="match status" value="1"/>
</dbReference>
<accession>A0A0R2PU50</accession>
<name>A0A0R2PU50_9GAMM</name>
<dbReference type="PANTHER" id="PTHR30476">
    <property type="entry name" value="UPF0234 PROTEIN YAJQ"/>
    <property type="match status" value="1"/>
</dbReference>
<dbReference type="EMBL" id="LIAV01000005">
    <property type="protein sequence ID" value="KRO41366.1"/>
    <property type="molecule type" value="Genomic_DNA"/>
</dbReference>
<evidence type="ECO:0000256" key="2">
    <source>
        <dbReference type="ARBA" id="ARBA00093450"/>
    </source>
</evidence>
<dbReference type="InterPro" id="IPR035570">
    <property type="entry name" value="UPF0234_N"/>
</dbReference>
<dbReference type="CDD" id="cd11740">
    <property type="entry name" value="YajQ_like"/>
    <property type="match status" value="1"/>
</dbReference>
<evidence type="ECO:0000313" key="5">
    <source>
        <dbReference type="Proteomes" id="UP000050874"/>
    </source>
</evidence>
<dbReference type="GO" id="GO:0000166">
    <property type="term" value="F:nucleotide binding"/>
    <property type="evidence" value="ECO:0007669"/>
    <property type="project" value="UniProtKB-UniRule"/>
</dbReference>
<gene>
    <name evidence="4" type="ORF">ABR63_08435</name>
</gene>
<evidence type="ECO:0000313" key="4">
    <source>
        <dbReference type="EMBL" id="KRO41366.1"/>
    </source>
</evidence>
<evidence type="ECO:0000256" key="3">
    <source>
        <dbReference type="HAMAP-Rule" id="MF_00632"/>
    </source>
</evidence>
<dbReference type="SUPFAM" id="SSF89963">
    <property type="entry name" value="YajQ-like"/>
    <property type="match status" value="2"/>
</dbReference>
<reference evidence="5" key="1">
    <citation type="submission" date="2015-10" db="EMBL/GenBank/DDBJ databases">
        <title>Metagenome-Assembled Genomes uncover a global brackish microbiome.</title>
        <authorList>
            <person name="Hugerth L.W."/>
            <person name="Larsson J."/>
            <person name="Alneberg J."/>
            <person name="Lindh M.V."/>
            <person name="Legrand C."/>
            <person name="Pinhassi J."/>
            <person name="Andersson A."/>
        </authorList>
    </citation>
    <scope>NUCLEOTIDE SEQUENCE [LARGE SCALE GENOMIC DNA]</scope>
</reference>
<comment type="function">
    <text evidence="3">Nucleotide-binding protein.</text>
</comment>
<dbReference type="Gene3D" id="3.30.70.990">
    <property type="entry name" value="YajQ-like, domain 2"/>
    <property type="match status" value="1"/>
</dbReference>
<dbReference type="NCBIfam" id="NF003819">
    <property type="entry name" value="PRK05412.1"/>
    <property type="match status" value="1"/>
</dbReference>
<dbReference type="Proteomes" id="UP000050874">
    <property type="component" value="Unassembled WGS sequence"/>
</dbReference>
<evidence type="ECO:0000256" key="1">
    <source>
        <dbReference type="ARBA" id="ARBA00022741"/>
    </source>
</evidence>
<dbReference type="GO" id="GO:0005829">
    <property type="term" value="C:cytosol"/>
    <property type="evidence" value="ECO:0007669"/>
    <property type="project" value="TreeGrafter"/>
</dbReference>
<protein>
    <recommendedName>
        <fullName evidence="3">Nucleotide-binding protein ABR63_08435</fullName>
    </recommendedName>
</protein>
<sequence>MASFDIKSELDKHELTNAVDQANRVLQNRFDFKGTNASFALNAKEILLSAKEDFQIKQMEPVLHEAMAKRGIDLRTLQPGIIESSTGEARQSISLQEGIDRELAKKITTLVKQSKVKVQASVQGESIRINGKKRDELQEIMQLIKDQKYDMPLQFDNFRD</sequence>
<dbReference type="InterPro" id="IPR035571">
    <property type="entry name" value="UPF0234-like_C"/>
</dbReference>
<dbReference type="HAMAP" id="MF_00632">
    <property type="entry name" value="UPF0234"/>
    <property type="match status" value="1"/>
</dbReference>
<organism evidence="4 5">
    <name type="scientific">SAR86 cluster bacterium BACL1 MAG-120920-bin57</name>
    <dbReference type="NCBI Taxonomy" id="1655571"/>
    <lineage>
        <taxon>Bacteria</taxon>
        <taxon>Pseudomonadati</taxon>
        <taxon>Pseudomonadota</taxon>
        <taxon>Gammaproteobacteria</taxon>
        <taxon>SAR86 cluster</taxon>
    </lineage>
</organism>
<dbReference type="Pfam" id="PF04461">
    <property type="entry name" value="YajQ"/>
    <property type="match status" value="1"/>
</dbReference>
<dbReference type="Gene3D" id="3.30.70.860">
    <property type="match status" value="1"/>
</dbReference>
<keyword evidence="1 3" id="KW-0547">Nucleotide-binding</keyword>
<dbReference type="AlphaFoldDB" id="A0A0R2PU50"/>
<comment type="similarity">
    <text evidence="2 3">Belongs to the YajQ family.</text>
</comment>
<dbReference type="InterPro" id="IPR036183">
    <property type="entry name" value="YajQ-like_sf"/>
</dbReference>